<evidence type="ECO:0008006" key="4">
    <source>
        <dbReference type="Google" id="ProtNLM"/>
    </source>
</evidence>
<keyword evidence="3" id="KW-1185">Reference proteome</keyword>
<keyword evidence="1" id="KW-0732">Signal</keyword>
<name>A0ABQ0WQR0_9LACO</name>
<accession>A0ABQ0WQR0</accession>
<organism evidence="2 3">
    <name type="scientific">Levilactobacillus spicheri</name>
    <dbReference type="NCBI Taxonomy" id="216463"/>
    <lineage>
        <taxon>Bacteria</taxon>
        <taxon>Bacillati</taxon>
        <taxon>Bacillota</taxon>
        <taxon>Bacilli</taxon>
        <taxon>Lactobacillales</taxon>
        <taxon>Lactobacillaceae</taxon>
        <taxon>Levilactobacillus</taxon>
    </lineage>
</organism>
<gene>
    <name evidence="2" type="ORF">LSP04_13690</name>
</gene>
<reference evidence="2 3" key="1">
    <citation type="submission" date="2019-07" db="EMBL/GenBank/DDBJ databases">
        <title>Whole genome shotgun sequence of Lactobacillus spicheri NBRC 107155.</title>
        <authorList>
            <person name="Hosoyama A."/>
            <person name="Uohara A."/>
            <person name="Ohji S."/>
            <person name="Ichikawa N."/>
        </authorList>
    </citation>
    <scope>NUCLEOTIDE SEQUENCE [LARGE SCALE GENOMIC DNA]</scope>
    <source>
        <strain evidence="2 3">NBRC 107155</strain>
    </source>
</reference>
<evidence type="ECO:0000313" key="2">
    <source>
        <dbReference type="EMBL" id="GEO66950.1"/>
    </source>
</evidence>
<protein>
    <recommendedName>
        <fullName evidence="4">DUF5640 domain-containing protein</fullName>
    </recommendedName>
</protein>
<dbReference type="EMBL" id="BJZI01000017">
    <property type="protein sequence ID" value="GEO66950.1"/>
    <property type="molecule type" value="Genomic_DNA"/>
</dbReference>
<feature type="chain" id="PRO_5047007209" description="DUF5640 domain-containing protein" evidence="1">
    <location>
        <begin position="31"/>
        <end position="125"/>
    </location>
</feature>
<evidence type="ECO:0000313" key="3">
    <source>
        <dbReference type="Proteomes" id="UP000321691"/>
    </source>
</evidence>
<dbReference type="Proteomes" id="UP000321691">
    <property type="component" value="Unassembled WGS sequence"/>
</dbReference>
<dbReference type="RefSeq" id="WP_056963683.1">
    <property type="nucleotide sequence ID" value="NZ_BJZI01000017.1"/>
</dbReference>
<comment type="caution">
    <text evidence="2">The sequence shown here is derived from an EMBL/GenBank/DDBJ whole genome shotgun (WGS) entry which is preliminary data.</text>
</comment>
<feature type="signal peptide" evidence="1">
    <location>
        <begin position="1"/>
        <end position="30"/>
    </location>
</feature>
<evidence type="ECO:0000256" key="1">
    <source>
        <dbReference type="SAM" id="SignalP"/>
    </source>
</evidence>
<proteinExistence type="predicted"/>
<sequence length="125" mass="14474">MNKLKTTVLITVATLGLTLATPASNQIAQAATWHKGTPKALRGKWRVKGLPSDAARLHITKSRVYYFSAGPYYLKDVTYKRVSHNSYKVRGYEYTYRFQYDTMKFKVINHNHIKLSTYSTAFYRK</sequence>